<organism evidence="1 2">
    <name type="scientific">Hyaloscypha hepaticicola</name>
    <dbReference type="NCBI Taxonomy" id="2082293"/>
    <lineage>
        <taxon>Eukaryota</taxon>
        <taxon>Fungi</taxon>
        <taxon>Dikarya</taxon>
        <taxon>Ascomycota</taxon>
        <taxon>Pezizomycotina</taxon>
        <taxon>Leotiomycetes</taxon>
        <taxon>Helotiales</taxon>
        <taxon>Hyaloscyphaceae</taxon>
        <taxon>Hyaloscypha</taxon>
    </lineage>
</organism>
<accession>A0A2J6QMP2</accession>
<keyword evidence="2" id="KW-1185">Reference proteome</keyword>
<reference evidence="1 2" key="1">
    <citation type="submission" date="2016-05" db="EMBL/GenBank/DDBJ databases">
        <title>A degradative enzymes factory behind the ericoid mycorrhizal symbiosis.</title>
        <authorList>
            <consortium name="DOE Joint Genome Institute"/>
            <person name="Martino E."/>
            <person name="Morin E."/>
            <person name="Grelet G."/>
            <person name="Kuo A."/>
            <person name="Kohler A."/>
            <person name="Daghino S."/>
            <person name="Barry K."/>
            <person name="Choi C."/>
            <person name="Cichocki N."/>
            <person name="Clum A."/>
            <person name="Copeland A."/>
            <person name="Hainaut M."/>
            <person name="Haridas S."/>
            <person name="Labutti K."/>
            <person name="Lindquist E."/>
            <person name="Lipzen A."/>
            <person name="Khouja H.-R."/>
            <person name="Murat C."/>
            <person name="Ohm R."/>
            <person name="Olson A."/>
            <person name="Spatafora J."/>
            <person name="Veneault-Fourrey C."/>
            <person name="Henrissat B."/>
            <person name="Grigoriev I."/>
            <person name="Martin F."/>
            <person name="Perotto S."/>
        </authorList>
    </citation>
    <scope>NUCLEOTIDE SEQUENCE [LARGE SCALE GENOMIC DNA]</scope>
    <source>
        <strain evidence="1 2">UAMH 7357</strain>
    </source>
</reference>
<sequence>MQCEDSNRQRQRQKQKQMVKHTGEFLYQGAVDLCSSSGQIRWLISRIGLVLVLKVGVGVGVGVVKIVETLVMVIVGDFRQNNFWVWFWGWTLAGGGGRAPGVVCVPMVGGTAGGEQGSCVRALNIPSPLHLEKTLRTAPHLTCRPFGAPYSMHLVQQQQQQQRRPRI</sequence>
<name>A0A2J6QMP2_9HELO</name>
<gene>
    <name evidence="1" type="ORF">NA56DRAFT_696533</name>
</gene>
<evidence type="ECO:0000313" key="1">
    <source>
        <dbReference type="EMBL" id="PMD27532.1"/>
    </source>
</evidence>
<proteinExistence type="predicted"/>
<protein>
    <submittedName>
        <fullName evidence="1">Uncharacterized protein</fullName>
    </submittedName>
</protein>
<dbReference type="AlphaFoldDB" id="A0A2J6QMP2"/>
<evidence type="ECO:0000313" key="2">
    <source>
        <dbReference type="Proteomes" id="UP000235672"/>
    </source>
</evidence>
<dbReference type="EMBL" id="KZ613465">
    <property type="protein sequence ID" value="PMD27532.1"/>
    <property type="molecule type" value="Genomic_DNA"/>
</dbReference>
<dbReference type="Proteomes" id="UP000235672">
    <property type="component" value="Unassembled WGS sequence"/>
</dbReference>